<feature type="transmembrane region" description="Helical" evidence="6">
    <location>
        <begin position="228"/>
        <end position="245"/>
    </location>
</feature>
<comment type="caution">
    <text evidence="7">The sequence shown here is derived from an EMBL/GenBank/DDBJ whole genome shotgun (WGS) entry which is preliminary data.</text>
</comment>
<keyword evidence="2" id="KW-0813">Transport</keyword>
<feature type="transmembrane region" description="Helical" evidence="6">
    <location>
        <begin position="28"/>
        <end position="53"/>
    </location>
</feature>
<evidence type="ECO:0000256" key="3">
    <source>
        <dbReference type="ARBA" id="ARBA00022692"/>
    </source>
</evidence>
<keyword evidence="5 6" id="KW-0472">Membrane</keyword>
<dbReference type="Pfam" id="PF13520">
    <property type="entry name" value="AA_permease_2"/>
    <property type="match status" value="1"/>
</dbReference>
<feature type="transmembrane region" description="Helical" evidence="6">
    <location>
        <begin position="392"/>
        <end position="413"/>
    </location>
</feature>
<sequence>MTKVDEKNDEERLAELGYKQELLRALNAFSNFGIAFTILSEPMSVLPLIYLGLGAGGPQGMLTTWPIISVLAACVAASMSEIVSSYPTSGGLYYWSANLAGPKWAPYASYMTGYFNFLGLSGLCAGTAYAFGQFFTNCFIAQPDATILVGSWAAKFMTLIAGILSLAFSGYLASFGSRIVSIMGKACFWLNSVGLFVIVLAVFFTSPTKISPGEMFNTWSNLTGLPDAWAATISVLLACLTYTGYDSAAHLAEETTNAAVQGPRSIGYAIIGTFVSGYFALFLMLSTIDPSQFSAIYDEGSYGLMIIFNNTVGLKAAVAFNVLLMLLAISNMYGLIVTHARMAFAFSRDGALPGSSWLHTLSASQVPVKATIVITIINCIILLPSLHSNAMYAAINSFGVIGIYLAYLVPILLRVVRNDRFPRGPFHMGSFSVPVGIIAILFLCFSSIALVLPTVYTNPNDYTMDDNVTLDDAAYREAYLINFNWAPVVVIAVTIITNIFWFASAKKWFKGPPLDTETKWQTADASVTST</sequence>
<feature type="transmembrane region" description="Helical" evidence="6">
    <location>
        <begin position="366"/>
        <end position="386"/>
    </location>
</feature>
<dbReference type="OrthoDB" id="10054429at2759"/>
<feature type="transmembrane region" description="Helical" evidence="6">
    <location>
        <begin position="485"/>
        <end position="503"/>
    </location>
</feature>
<evidence type="ECO:0000256" key="2">
    <source>
        <dbReference type="ARBA" id="ARBA00022448"/>
    </source>
</evidence>
<keyword evidence="3 6" id="KW-0812">Transmembrane</keyword>
<evidence type="ECO:0000313" key="8">
    <source>
        <dbReference type="Proteomes" id="UP000320333"/>
    </source>
</evidence>
<accession>A0A507FJY6</accession>
<dbReference type="PIRSF" id="PIRSF006060">
    <property type="entry name" value="AA_transporter"/>
    <property type="match status" value="1"/>
</dbReference>
<feature type="transmembrane region" description="Helical" evidence="6">
    <location>
        <begin position="65"/>
        <end position="86"/>
    </location>
</feature>
<proteinExistence type="predicted"/>
<dbReference type="EMBL" id="QEAP01000063">
    <property type="protein sequence ID" value="TPX75945.1"/>
    <property type="molecule type" value="Genomic_DNA"/>
</dbReference>
<dbReference type="GO" id="GO:0022857">
    <property type="term" value="F:transmembrane transporter activity"/>
    <property type="evidence" value="ECO:0007669"/>
    <property type="project" value="InterPro"/>
</dbReference>
<keyword evidence="8" id="KW-1185">Reference proteome</keyword>
<feature type="transmembrane region" description="Helical" evidence="6">
    <location>
        <begin position="152"/>
        <end position="174"/>
    </location>
</feature>
<gene>
    <name evidence="7" type="ORF">CcCBS67573_g02793</name>
</gene>
<dbReference type="PANTHER" id="PTHR45649">
    <property type="entry name" value="AMINO-ACID PERMEASE BAT1"/>
    <property type="match status" value="1"/>
</dbReference>
<dbReference type="PANTHER" id="PTHR45649:SF26">
    <property type="entry name" value="OS04G0435100 PROTEIN"/>
    <property type="match status" value="1"/>
</dbReference>
<keyword evidence="4 6" id="KW-1133">Transmembrane helix</keyword>
<dbReference type="GO" id="GO:0016020">
    <property type="term" value="C:membrane"/>
    <property type="evidence" value="ECO:0007669"/>
    <property type="project" value="UniProtKB-SubCell"/>
</dbReference>
<feature type="transmembrane region" description="Helical" evidence="6">
    <location>
        <begin position="266"/>
        <end position="288"/>
    </location>
</feature>
<name>A0A507FJY6_9FUNG</name>
<dbReference type="STRING" id="246404.A0A507FJY6"/>
<evidence type="ECO:0000256" key="1">
    <source>
        <dbReference type="ARBA" id="ARBA00004141"/>
    </source>
</evidence>
<dbReference type="InterPro" id="IPR002293">
    <property type="entry name" value="AA/rel_permease1"/>
</dbReference>
<feature type="transmembrane region" description="Helical" evidence="6">
    <location>
        <begin position="186"/>
        <end position="208"/>
    </location>
</feature>
<organism evidence="7 8">
    <name type="scientific">Chytriomyces confervae</name>
    <dbReference type="NCBI Taxonomy" id="246404"/>
    <lineage>
        <taxon>Eukaryota</taxon>
        <taxon>Fungi</taxon>
        <taxon>Fungi incertae sedis</taxon>
        <taxon>Chytridiomycota</taxon>
        <taxon>Chytridiomycota incertae sedis</taxon>
        <taxon>Chytridiomycetes</taxon>
        <taxon>Chytridiales</taxon>
        <taxon>Chytriomycetaceae</taxon>
        <taxon>Chytriomyces</taxon>
    </lineage>
</organism>
<dbReference type="Gene3D" id="1.20.1740.10">
    <property type="entry name" value="Amino acid/polyamine transporter I"/>
    <property type="match status" value="1"/>
</dbReference>
<feature type="transmembrane region" description="Helical" evidence="6">
    <location>
        <begin position="433"/>
        <end position="456"/>
    </location>
</feature>
<evidence type="ECO:0000256" key="5">
    <source>
        <dbReference type="ARBA" id="ARBA00023136"/>
    </source>
</evidence>
<dbReference type="Proteomes" id="UP000320333">
    <property type="component" value="Unassembled WGS sequence"/>
</dbReference>
<protein>
    <recommendedName>
        <fullName evidence="9">Amino acid permease/ SLC12A domain-containing protein</fullName>
    </recommendedName>
</protein>
<comment type="subcellular location">
    <subcellularLocation>
        <location evidence="1">Membrane</location>
        <topology evidence="1">Multi-pass membrane protein</topology>
    </subcellularLocation>
</comment>
<reference evidence="7 8" key="1">
    <citation type="journal article" date="2019" name="Sci. Rep.">
        <title>Comparative genomics of chytrid fungi reveal insights into the obligate biotrophic and pathogenic lifestyle of Synchytrium endobioticum.</title>
        <authorList>
            <person name="van de Vossenberg B.T.L.H."/>
            <person name="Warris S."/>
            <person name="Nguyen H.D.T."/>
            <person name="van Gent-Pelzer M.P.E."/>
            <person name="Joly D.L."/>
            <person name="van de Geest H.C."/>
            <person name="Bonants P.J.M."/>
            <person name="Smith D.S."/>
            <person name="Levesque C.A."/>
            <person name="van der Lee T.A.J."/>
        </authorList>
    </citation>
    <scope>NUCLEOTIDE SEQUENCE [LARGE SCALE GENOMIC DNA]</scope>
    <source>
        <strain evidence="7 8">CBS 675.73</strain>
    </source>
</reference>
<feature type="transmembrane region" description="Helical" evidence="6">
    <location>
        <begin position="318"/>
        <end position="338"/>
    </location>
</feature>
<evidence type="ECO:0008006" key="9">
    <source>
        <dbReference type="Google" id="ProtNLM"/>
    </source>
</evidence>
<feature type="transmembrane region" description="Helical" evidence="6">
    <location>
        <begin position="107"/>
        <end position="132"/>
    </location>
</feature>
<evidence type="ECO:0000313" key="7">
    <source>
        <dbReference type="EMBL" id="TPX75945.1"/>
    </source>
</evidence>
<dbReference type="AlphaFoldDB" id="A0A507FJY6"/>
<evidence type="ECO:0000256" key="6">
    <source>
        <dbReference type="SAM" id="Phobius"/>
    </source>
</evidence>
<evidence type="ECO:0000256" key="4">
    <source>
        <dbReference type="ARBA" id="ARBA00022989"/>
    </source>
</evidence>